<feature type="transmembrane region" description="Helical" evidence="3">
    <location>
        <begin position="14"/>
        <end position="38"/>
    </location>
</feature>
<dbReference type="Gramene" id="Manes.08G150511.1.v8.1">
    <property type="protein sequence ID" value="Manes.08G150511.1.v8.1.CDS.1"/>
    <property type="gene ID" value="Manes.08G150511.v8.1"/>
</dbReference>
<feature type="domain" description="RING-type" evidence="4">
    <location>
        <begin position="84"/>
        <end position="126"/>
    </location>
</feature>
<dbReference type="Pfam" id="PF13639">
    <property type="entry name" value="zf-RING_2"/>
    <property type="match status" value="1"/>
</dbReference>
<dbReference type="EMBL" id="CM004388">
    <property type="protein sequence ID" value="OAY58422.1"/>
    <property type="molecule type" value="Genomic_DNA"/>
</dbReference>
<sequence>MDGEHNHGLKLNPLIIGVFGILSGAIMVGTLHCIAAGCRTQPGRSTSSPRPNRTRPQHPGNRPNPTRITVGIERFGKECSEEICSVCLCEFNDGEQIRVLSECSHMFHVPCIDMWLMSHSSCPLCRASTVPLPRNVVALRPSSSGNPLPEVHQLPDPGV</sequence>
<dbReference type="InterPro" id="IPR013083">
    <property type="entry name" value="Znf_RING/FYVE/PHD"/>
</dbReference>
<dbReference type="UniPathway" id="UPA00143"/>
<dbReference type="Gene3D" id="3.30.40.10">
    <property type="entry name" value="Zinc/RING finger domain, C3HC4 (zinc finger)"/>
    <property type="match status" value="1"/>
</dbReference>
<dbReference type="PANTHER" id="PTHR45676">
    <property type="entry name" value="RING-H2 FINGER PROTEIN ATL51-RELATED"/>
    <property type="match status" value="1"/>
</dbReference>
<keyword evidence="3" id="KW-1133">Transmembrane helix</keyword>
<accession>A0A2C9WEX1</accession>
<gene>
    <name evidence="5" type="ORF">MANES_02G176300</name>
</gene>
<name>A0A2C9WEX1_MANES</name>
<organism evidence="5">
    <name type="scientific">Manihot esculenta</name>
    <name type="common">Cassava</name>
    <name type="synonym">Jatropha manihot</name>
    <dbReference type="NCBI Taxonomy" id="3983"/>
    <lineage>
        <taxon>Eukaryota</taxon>
        <taxon>Viridiplantae</taxon>
        <taxon>Streptophyta</taxon>
        <taxon>Embryophyta</taxon>
        <taxon>Tracheophyta</taxon>
        <taxon>Spermatophyta</taxon>
        <taxon>Magnoliopsida</taxon>
        <taxon>eudicotyledons</taxon>
        <taxon>Gunneridae</taxon>
        <taxon>Pentapetalae</taxon>
        <taxon>rosids</taxon>
        <taxon>fabids</taxon>
        <taxon>Malpighiales</taxon>
        <taxon>Euphorbiaceae</taxon>
        <taxon>Crotonoideae</taxon>
        <taxon>Manihoteae</taxon>
        <taxon>Manihot</taxon>
    </lineage>
</organism>
<dbReference type="InterPro" id="IPR001841">
    <property type="entry name" value="Znf_RING"/>
</dbReference>
<protein>
    <recommendedName>
        <fullName evidence="4">RING-type domain-containing protein</fullName>
    </recommendedName>
</protein>
<dbReference type="PROSITE" id="PS50089">
    <property type="entry name" value="ZF_RING_2"/>
    <property type="match status" value="1"/>
</dbReference>
<dbReference type="SMART" id="SM00184">
    <property type="entry name" value="RING"/>
    <property type="match status" value="1"/>
</dbReference>
<evidence type="ECO:0000313" key="5">
    <source>
        <dbReference type="EMBL" id="OAY58422.1"/>
    </source>
</evidence>
<feature type="compositionally biased region" description="Low complexity" evidence="2">
    <location>
        <begin position="42"/>
        <end position="51"/>
    </location>
</feature>
<evidence type="ECO:0000256" key="1">
    <source>
        <dbReference type="PROSITE-ProRule" id="PRU00175"/>
    </source>
</evidence>
<dbReference type="CDD" id="cd16461">
    <property type="entry name" value="RING-H2_EL5-like"/>
    <property type="match status" value="1"/>
</dbReference>
<keyword evidence="3" id="KW-0472">Membrane</keyword>
<keyword evidence="1" id="KW-0479">Metal-binding</keyword>
<keyword evidence="3" id="KW-0812">Transmembrane</keyword>
<evidence type="ECO:0000256" key="3">
    <source>
        <dbReference type="SAM" id="Phobius"/>
    </source>
</evidence>
<feature type="region of interest" description="Disordered" evidence="2">
    <location>
        <begin position="140"/>
        <end position="159"/>
    </location>
</feature>
<keyword evidence="1" id="KW-0862">Zinc</keyword>
<dbReference type="GO" id="GO:0016567">
    <property type="term" value="P:protein ubiquitination"/>
    <property type="evidence" value="ECO:0000318"/>
    <property type="project" value="GO_Central"/>
</dbReference>
<feature type="region of interest" description="Disordered" evidence="2">
    <location>
        <begin position="41"/>
        <end position="67"/>
    </location>
</feature>
<reference evidence="5" key="1">
    <citation type="submission" date="2016-02" db="EMBL/GenBank/DDBJ databases">
        <title>WGS assembly of Manihot esculenta.</title>
        <authorList>
            <person name="Bredeson J.V."/>
            <person name="Prochnik S.E."/>
            <person name="Lyons J.B."/>
            <person name="Schmutz J."/>
            <person name="Grimwood J."/>
            <person name="Vrebalov J."/>
            <person name="Bart R.S."/>
            <person name="Amuge T."/>
            <person name="Ferguson M.E."/>
            <person name="Green R."/>
            <person name="Putnam N."/>
            <person name="Stites J."/>
            <person name="Rounsley S."/>
            <person name="Rokhsar D.S."/>
        </authorList>
    </citation>
    <scope>NUCLEOTIDE SEQUENCE [LARGE SCALE GENOMIC DNA]</scope>
    <source>
        <tissue evidence="5">Leaf</tissue>
    </source>
</reference>
<dbReference type="AlphaFoldDB" id="A0A2C9WEX1"/>
<proteinExistence type="predicted"/>
<dbReference type="GO" id="GO:0008270">
    <property type="term" value="F:zinc ion binding"/>
    <property type="evidence" value="ECO:0007669"/>
    <property type="project" value="UniProtKB-KW"/>
</dbReference>
<evidence type="ECO:0000256" key="2">
    <source>
        <dbReference type="SAM" id="MobiDB-lite"/>
    </source>
</evidence>
<dbReference type="SUPFAM" id="SSF57850">
    <property type="entry name" value="RING/U-box"/>
    <property type="match status" value="1"/>
</dbReference>
<dbReference type="PANTHER" id="PTHR45676:SF167">
    <property type="entry name" value="RING-TYPE E3 UBIQUITIN TRANSFERASE"/>
    <property type="match status" value="1"/>
</dbReference>
<dbReference type="OMA" id="DQNPRER"/>
<keyword evidence="1" id="KW-0863">Zinc-finger</keyword>
<evidence type="ECO:0000259" key="4">
    <source>
        <dbReference type="PROSITE" id="PS50089"/>
    </source>
</evidence>